<reference evidence="5 7" key="1">
    <citation type="submission" date="2018-11" db="EMBL/GenBank/DDBJ databases">
        <title>Shewanella sp. M2.</title>
        <authorList>
            <person name="Hwang Y.J."/>
            <person name="Hwang C.Y."/>
        </authorList>
    </citation>
    <scope>NUCLEOTIDE SEQUENCE [LARGE SCALE GENOMIC DNA]</scope>
    <source>
        <strain evidence="5 7">M2</strain>
    </source>
</reference>
<reference evidence="8" key="2">
    <citation type="submission" date="2018-11" db="EMBL/GenBank/DDBJ databases">
        <title>Shewanella sp. R106.</title>
        <authorList>
            <person name="Hwang Y.J."/>
            <person name="Hwang C.Y."/>
        </authorList>
    </citation>
    <scope>NUCLEOTIDE SEQUENCE [LARGE SCALE GENOMIC DNA]</scope>
    <source>
        <strain evidence="8">R106</strain>
    </source>
</reference>
<sequence>MVLRITLLGLLFLFTPQLVAAEQYIGNKSCIDCHQTEVSNWQQSHHAKAMLAATDETVLGNFNNVKFESENAWTVFNRDEQGFYIQTGNKGEDGKRYAVPYVFGFYPLQQILVDIGSGKLQAYTVTWDSRSLADGGQRWYNLYSDTHIPDTPFDWQGQFNNWNTRCAECHSTDLTRGYDVNTDSYNTTWSEINVSCEACHGPASQHLALKKSKKNAVNSGFEKPLQKHNDWVFADGKTTAVRLQKTDISLDHGQMDQCAACHSRRVALTDGAGVGNFSQHYIPRLAVTDLYHVDGQILDEVYVYGSFSQSKMASAGVVCSNCHEAHSGKILSQDNTLCLQCHLPAAFATPEHTLHAQDSKGSLCIDCHMPTKRYMGVDDRRDHAYRVPNPWVNEILGTPDVCLGCHQDKDPHWSQAQLQDKKGQIFADFSDIGPAILLNQQDPHKGQALIAKLVADENQPAMRRAVLLGYLDLQQTANLEVLNNAANDRQSLVKLGVIRALESAPYPMQLQIGFGLLYDEHKNVRLQAIRLLAPALRQSVPEKAQKQLQEALMEAVVTYQQQPDLLSAQLALADLAYKIGELQQAQIQYLNALTLQPSFLPAKLNLASIYRETNQLEKAKALLQQILAFEENHAMALHNLGLIFVIEKQWPQALDALQRATQIEPANLRFAFVYILGLEASGKVDEALSEVNKLQIKTPNDPALQALSKRLKEY</sequence>
<dbReference type="Pfam" id="PF14559">
    <property type="entry name" value="TPR_19"/>
    <property type="match status" value="1"/>
</dbReference>
<gene>
    <name evidence="6" type="ORF">EGC77_01195</name>
    <name evidence="5" type="ORF">EGC80_17565</name>
</gene>
<reference evidence="6" key="3">
    <citation type="submission" date="2018-11" db="EMBL/GenBank/DDBJ databases">
        <authorList>
            <person name="Hwang Y.J."/>
            <person name="Hwang C.Y."/>
        </authorList>
    </citation>
    <scope>NUCLEOTIDE SEQUENCE</scope>
    <source>
        <strain evidence="6">R106</strain>
    </source>
</reference>
<dbReference type="Proteomes" id="UP000273778">
    <property type="component" value="Chromosome"/>
</dbReference>
<dbReference type="OrthoDB" id="9814800at2"/>
<proteinExistence type="predicted"/>
<feature type="repeat" description="TPR" evidence="2">
    <location>
        <begin position="634"/>
        <end position="667"/>
    </location>
</feature>
<name>A0A3N4E8C9_9GAMM</name>
<evidence type="ECO:0000313" key="5">
    <source>
        <dbReference type="EMBL" id="AZG36486.1"/>
    </source>
</evidence>
<dbReference type="Proteomes" id="UP000278855">
    <property type="component" value="Unassembled WGS sequence"/>
</dbReference>
<keyword evidence="7" id="KW-1185">Reference proteome</keyword>
<keyword evidence="1 3" id="KW-0732">Signal</keyword>
<dbReference type="KEGG" id="spsr:EGC80_17565"/>
<evidence type="ECO:0000313" key="8">
    <source>
        <dbReference type="Proteomes" id="UP000278855"/>
    </source>
</evidence>
<evidence type="ECO:0000313" key="6">
    <source>
        <dbReference type="EMBL" id="RPA34333.1"/>
    </source>
</evidence>
<evidence type="ECO:0000256" key="3">
    <source>
        <dbReference type="SAM" id="SignalP"/>
    </source>
</evidence>
<dbReference type="AlphaFoldDB" id="A0A3N4E8C9"/>
<dbReference type="InterPro" id="IPR011990">
    <property type="entry name" value="TPR-like_helical_dom_sf"/>
</dbReference>
<feature type="signal peptide" evidence="3">
    <location>
        <begin position="1"/>
        <end position="20"/>
    </location>
</feature>
<dbReference type="InterPro" id="IPR036280">
    <property type="entry name" value="Multihaem_cyt_sf"/>
</dbReference>
<dbReference type="PROSITE" id="PS50005">
    <property type="entry name" value="TPR"/>
    <property type="match status" value="1"/>
</dbReference>
<dbReference type="EMBL" id="RKKB01000001">
    <property type="protein sequence ID" value="RPA34333.1"/>
    <property type="molecule type" value="Genomic_DNA"/>
</dbReference>
<organism evidence="6 8">
    <name type="scientific">Shewanella psychromarinicola</name>
    <dbReference type="NCBI Taxonomy" id="2487742"/>
    <lineage>
        <taxon>Bacteria</taxon>
        <taxon>Pseudomonadati</taxon>
        <taxon>Pseudomonadota</taxon>
        <taxon>Gammaproteobacteria</taxon>
        <taxon>Alteromonadales</taxon>
        <taxon>Shewanellaceae</taxon>
        <taxon>Shewanella</taxon>
    </lineage>
</organism>
<feature type="chain" id="PRO_5018050298" evidence="3">
    <location>
        <begin position="21"/>
        <end position="714"/>
    </location>
</feature>
<dbReference type="InterPro" id="IPR051829">
    <property type="entry name" value="Multiheme_Cytochr_ET"/>
</dbReference>
<evidence type="ECO:0000259" key="4">
    <source>
        <dbReference type="Pfam" id="PF13435"/>
    </source>
</evidence>
<feature type="domain" description="Cytochrome c-552/4" evidence="4">
    <location>
        <begin position="30"/>
        <end position="53"/>
    </location>
</feature>
<dbReference type="SMART" id="SM00028">
    <property type="entry name" value="TPR"/>
    <property type="match status" value="3"/>
</dbReference>
<dbReference type="InterPro" id="IPR023155">
    <property type="entry name" value="Cyt_c-552/4"/>
</dbReference>
<dbReference type="PANTHER" id="PTHR35038:SF8">
    <property type="entry name" value="C-TYPE POLYHEME CYTOCHROME OMCC"/>
    <property type="match status" value="1"/>
</dbReference>
<accession>A0A3N4E8C9</accession>
<evidence type="ECO:0000256" key="2">
    <source>
        <dbReference type="PROSITE-ProRule" id="PRU00339"/>
    </source>
</evidence>
<dbReference type="Gene3D" id="1.10.1130.10">
    <property type="entry name" value="Flavocytochrome C3, Chain A"/>
    <property type="match status" value="2"/>
</dbReference>
<feature type="domain" description="Cytochrome c-552/4" evidence="4">
    <location>
        <begin position="163"/>
        <end position="201"/>
    </location>
</feature>
<dbReference type="SUPFAM" id="SSF48695">
    <property type="entry name" value="Multiheme cytochromes"/>
    <property type="match status" value="1"/>
</dbReference>
<dbReference type="RefSeq" id="WP_124011591.1">
    <property type="nucleotide sequence ID" value="NZ_CP034073.1"/>
</dbReference>
<dbReference type="Pfam" id="PF13435">
    <property type="entry name" value="Cytochrome_C554"/>
    <property type="match status" value="2"/>
</dbReference>
<protein>
    <submittedName>
        <fullName evidence="6">Ammonia-forming cytochrome c nitrite reductase subunit c552</fullName>
    </submittedName>
</protein>
<dbReference type="EMBL" id="CP034073">
    <property type="protein sequence ID" value="AZG36486.1"/>
    <property type="molecule type" value="Genomic_DNA"/>
</dbReference>
<keyword evidence="2" id="KW-0802">TPR repeat</keyword>
<dbReference type="PANTHER" id="PTHR35038">
    <property type="entry name" value="DISSIMILATORY SULFITE REDUCTASE SIRA"/>
    <property type="match status" value="1"/>
</dbReference>
<dbReference type="Gene3D" id="1.25.40.10">
    <property type="entry name" value="Tetratricopeptide repeat domain"/>
    <property type="match status" value="1"/>
</dbReference>
<dbReference type="Pfam" id="PF13181">
    <property type="entry name" value="TPR_8"/>
    <property type="match status" value="1"/>
</dbReference>
<dbReference type="SUPFAM" id="SSF48452">
    <property type="entry name" value="TPR-like"/>
    <property type="match status" value="1"/>
</dbReference>
<evidence type="ECO:0000256" key="1">
    <source>
        <dbReference type="ARBA" id="ARBA00022729"/>
    </source>
</evidence>
<evidence type="ECO:0000313" key="7">
    <source>
        <dbReference type="Proteomes" id="UP000273778"/>
    </source>
</evidence>
<dbReference type="InterPro" id="IPR019734">
    <property type="entry name" value="TPR_rpt"/>
</dbReference>